<dbReference type="Proteomes" id="UP000250235">
    <property type="component" value="Unassembled WGS sequence"/>
</dbReference>
<gene>
    <name evidence="2" type="ORF">F511_01001</name>
</gene>
<protein>
    <submittedName>
        <fullName evidence="2">Uncharacterized protein</fullName>
    </submittedName>
</protein>
<feature type="compositionally biased region" description="Polar residues" evidence="1">
    <location>
        <begin position="11"/>
        <end position="26"/>
    </location>
</feature>
<dbReference type="EMBL" id="KV016225">
    <property type="protein sequence ID" value="KZV20144.1"/>
    <property type="molecule type" value="Genomic_DNA"/>
</dbReference>
<feature type="region of interest" description="Disordered" evidence="1">
    <location>
        <begin position="1"/>
        <end position="31"/>
    </location>
</feature>
<keyword evidence="3" id="KW-1185">Reference proteome</keyword>
<sequence>MVSSQPREECTQLNRAHTDLSGSSNELLPAAPPCPKAKGAYNTCKEWVSHQYQISIFPNRT</sequence>
<evidence type="ECO:0000256" key="1">
    <source>
        <dbReference type="SAM" id="MobiDB-lite"/>
    </source>
</evidence>
<name>A0A2Z7AM06_9LAMI</name>
<reference evidence="2 3" key="1">
    <citation type="journal article" date="2015" name="Proc. Natl. Acad. Sci. U.S.A.">
        <title>The resurrection genome of Boea hygrometrica: A blueprint for survival of dehydration.</title>
        <authorList>
            <person name="Xiao L."/>
            <person name="Yang G."/>
            <person name="Zhang L."/>
            <person name="Yang X."/>
            <person name="Zhao S."/>
            <person name="Ji Z."/>
            <person name="Zhou Q."/>
            <person name="Hu M."/>
            <person name="Wang Y."/>
            <person name="Chen M."/>
            <person name="Xu Y."/>
            <person name="Jin H."/>
            <person name="Xiao X."/>
            <person name="Hu G."/>
            <person name="Bao F."/>
            <person name="Hu Y."/>
            <person name="Wan P."/>
            <person name="Li L."/>
            <person name="Deng X."/>
            <person name="Kuang T."/>
            <person name="Xiang C."/>
            <person name="Zhu J.K."/>
            <person name="Oliver M.J."/>
            <person name="He Y."/>
        </authorList>
    </citation>
    <scope>NUCLEOTIDE SEQUENCE [LARGE SCALE GENOMIC DNA]</scope>
    <source>
        <strain evidence="3">cv. XS01</strain>
    </source>
</reference>
<dbReference type="AlphaFoldDB" id="A0A2Z7AM06"/>
<proteinExistence type="predicted"/>
<organism evidence="2 3">
    <name type="scientific">Dorcoceras hygrometricum</name>
    <dbReference type="NCBI Taxonomy" id="472368"/>
    <lineage>
        <taxon>Eukaryota</taxon>
        <taxon>Viridiplantae</taxon>
        <taxon>Streptophyta</taxon>
        <taxon>Embryophyta</taxon>
        <taxon>Tracheophyta</taxon>
        <taxon>Spermatophyta</taxon>
        <taxon>Magnoliopsida</taxon>
        <taxon>eudicotyledons</taxon>
        <taxon>Gunneridae</taxon>
        <taxon>Pentapetalae</taxon>
        <taxon>asterids</taxon>
        <taxon>lamiids</taxon>
        <taxon>Lamiales</taxon>
        <taxon>Gesneriaceae</taxon>
        <taxon>Didymocarpoideae</taxon>
        <taxon>Trichosporeae</taxon>
        <taxon>Loxocarpinae</taxon>
        <taxon>Dorcoceras</taxon>
    </lineage>
</organism>
<feature type="compositionally biased region" description="Basic and acidic residues" evidence="1">
    <location>
        <begin position="1"/>
        <end position="10"/>
    </location>
</feature>
<accession>A0A2Z7AM06</accession>
<evidence type="ECO:0000313" key="2">
    <source>
        <dbReference type="EMBL" id="KZV20144.1"/>
    </source>
</evidence>
<evidence type="ECO:0000313" key="3">
    <source>
        <dbReference type="Proteomes" id="UP000250235"/>
    </source>
</evidence>